<proteinExistence type="predicted"/>
<dbReference type="InterPro" id="IPR036319">
    <property type="entry name" value="RDM1_sf"/>
</dbReference>
<evidence type="ECO:0000313" key="2">
    <source>
        <dbReference type="EMBL" id="KAK9283038.1"/>
    </source>
</evidence>
<reference evidence="2 3" key="1">
    <citation type="journal article" date="2024" name="Plant J.">
        <title>Genome sequences and population genomics reveal climatic adaptation and genomic divergence between two closely related sweetgum species.</title>
        <authorList>
            <person name="Xu W.Q."/>
            <person name="Ren C.Q."/>
            <person name="Zhang X.Y."/>
            <person name="Comes H.P."/>
            <person name="Liu X.H."/>
            <person name="Li Y.G."/>
            <person name="Kettle C.J."/>
            <person name="Jalonen R."/>
            <person name="Gaisberger H."/>
            <person name="Ma Y.Z."/>
            <person name="Qiu Y.X."/>
        </authorList>
    </citation>
    <scope>NUCLEOTIDE SEQUENCE [LARGE SCALE GENOMIC DNA]</scope>
    <source>
        <strain evidence="2">Hangzhou</strain>
    </source>
</reference>
<evidence type="ECO:0000313" key="3">
    <source>
        <dbReference type="Proteomes" id="UP001415857"/>
    </source>
</evidence>
<dbReference type="EMBL" id="JBBPBK010000006">
    <property type="protein sequence ID" value="KAK9283038.1"/>
    <property type="molecule type" value="Genomic_DNA"/>
</dbReference>
<feature type="region of interest" description="Disordered" evidence="1">
    <location>
        <begin position="16"/>
        <end position="69"/>
    </location>
</feature>
<name>A0AAP0RR75_LIQFO</name>
<evidence type="ECO:0008006" key="4">
    <source>
        <dbReference type="Google" id="ProtNLM"/>
    </source>
</evidence>
<dbReference type="InterPro" id="IPR015270">
    <property type="entry name" value="RDM1_plant"/>
</dbReference>
<dbReference type="GO" id="GO:0000419">
    <property type="term" value="C:RNA polymerase V complex"/>
    <property type="evidence" value="ECO:0007669"/>
    <property type="project" value="TreeGrafter"/>
</dbReference>
<accession>A0AAP0RR75</accession>
<dbReference type="Gene3D" id="1.20.120.690">
    <property type="entry name" value="RDM1 protein domain"/>
    <property type="match status" value="1"/>
</dbReference>
<sequence>MLRRYGPFQYEHLLLSDSETESDDMSRYCRPKAKKRDSLKGKNIKGESSRSAKTSEEGSGSVKARKEEPGAIIKRAESYQESMKMIKIPSVRESTIPFITWQGLAKSMKNLYGQPLHYLTHVQLKQWDQMRIGTEEEHKPMDNIIHPRKAEDTIWHIEEIHRFSISHHHLANLWLSDPMYEAFVDSISPSLET</sequence>
<evidence type="ECO:0000256" key="1">
    <source>
        <dbReference type="SAM" id="MobiDB-lite"/>
    </source>
</evidence>
<dbReference type="Pfam" id="PF09187">
    <property type="entry name" value="RdDM_RDM1"/>
    <property type="match status" value="1"/>
</dbReference>
<dbReference type="SUPFAM" id="SSF109920">
    <property type="entry name" value="Hypothetical protein At3g22680"/>
    <property type="match status" value="1"/>
</dbReference>
<feature type="compositionally biased region" description="Basic and acidic residues" evidence="1">
    <location>
        <begin position="36"/>
        <end position="56"/>
    </location>
</feature>
<dbReference type="PANTHER" id="PTHR36366:SF3">
    <property type="entry name" value="PROTEIN RDM1"/>
    <property type="match status" value="1"/>
</dbReference>
<gene>
    <name evidence="2" type="ORF">L1049_011266</name>
</gene>
<keyword evidence="3" id="KW-1185">Reference proteome</keyword>
<dbReference type="Proteomes" id="UP001415857">
    <property type="component" value="Unassembled WGS sequence"/>
</dbReference>
<protein>
    <recommendedName>
        <fullName evidence="4">Protein RDM1</fullName>
    </recommendedName>
</protein>
<dbReference type="GO" id="GO:0080188">
    <property type="term" value="P:gene silencing by siRNA-directed DNA methylation"/>
    <property type="evidence" value="ECO:0007669"/>
    <property type="project" value="InterPro"/>
</dbReference>
<dbReference type="AlphaFoldDB" id="A0AAP0RR75"/>
<organism evidence="2 3">
    <name type="scientific">Liquidambar formosana</name>
    <name type="common">Formosan gum</name>
    <dbReference type="NCBI Taxonomy" id="63359"/>
    <lineage>
        <taxon>Eukaryota</taxon>
        <taxon>Viridiplantae</taxon>
        <taxon>Streptophyta</taxon>
        <taxon>Embryophyta</taxon>
        <taxon>Tracheophyta</taxon>
        <taxon>Spermatophyta</taxon>
        <taxon>Magnoliopsida</taxon>
        <taxon>eudicotyledons</taxon>
        <taxon>Gunneridae</taxon>
        <taxon>Pentapetalae</taxon>
        <taxon>Saxifragales</taxon>
        <taxon>Altingiaceae</taxon>
        <taxon>Liquidambar</taxon>
    </lineage>
</organism>
<dbReference type="PANTHER" id="PTHR36366">
    <property type="entry name" value="PROTEIN RDM1"/>
    <property type="match status" value="1"/>
</dbReference>
<comment type="caution">
    <text evidence="2">The sequence shown here is derived from an EMBL/GenBank/DDBJ whole genome shotgun (WGS) entry which is preliminary data.</text>
</comment>